<keyword evidence="3" id="KW-0378">Hydrolase</keyword>
<feature type="region of interest" description="Disordered" evidence="10">
    <location>
        <begin position="331"/>
        <end position="354"/>
    </location>
</feature>
<evidence type="ECO:0000313" key="13">
    <source>
        <dbReference type="Proteomes" id="UP000326202"/>
    </source>
</evidence>
<dbReference type="PRINTS" id="PR00725">
    <property type="entry name" value="DADACBPTASE1"/>
</dbReference>
<evidence type="ECO:0000256" key="8">
    <source>
        <dbReference type="PIRSR" id="PIRSR618044-2"/>
    </source>
</evidence>
<dbReference type="Gene3D" id="3.40.710.10">
    <property type="entry name" value="DD-peptidase/beta-lactamase superfamily"/>
    <property type="match status" value="1"/>
</dbReference>
<dbReference type="OrthoDB" id="9795979at2"/>
<keyword evidence="5" id="KW-0573">Peptidoglycan synthesis</keyword>
<evidence type="ECO:0000256" key="4">
    <source>
        <dbReference type="ARBA" id="ARBA00022960"/>
    </source>
</evidence>
<keyword evidence="13" id="KW-1185">Reference proteome</keyword>
<evidence type="ECO:0000259" key="11">
    <source>
        <dbReference type="Pfam" id="PF00768"/>
    </source>
</evidence>
<dbReference type="EMBL" id="CP042906">
    <property type="protein sequence ID" value="QEX16110.1"/>
    <property type="molecule type" value="Genomic_DNA"/>
</dbReference>
<dbReference type="GO" id="GO:0071555">
    <property type="term" value="P:cell wall organization"/>
    <property type="evidence" value="ECO:0007669"/>
    <property type="project" value="UniProtKB-KW"/>
</dbReference>
<evidence type="ECO:0000256" key="6">
    <source>
        <dbReference type="ARBA" id="ARBA00023316"/>
    </source>
</evidence>
<evidence type="ECO:0000256" key="5">
    <source>
        <dbReference type="ARBA" id="ARBA00022984"/>
    </source>
</evidence>
<name>A0A5J6MIK0_9PROT</name>
<dbReference type="GO" id="GO:0006508">
    <property type="term" value="P:proteolysis"/>
    <property type="evidence" value="ECO:0007669"/>
    <property type="project" value="InterPro"/>
</dbReference>
<evidence type="ECO:0000313" key="12">
    <source>
        <dbReference type="EMBL" id="QEX16110.1"/>
    </source>
</evidence>
<dbReference type="InterPro" id="IPR018044">
    <property type="entry name" value="Peptidase_S11"/>
</dbReference>
<protein>
    <submittedName>
        <fullName evidence="12">Peptidase S11</fullName>
    </submittedName>
</protein>
<dbReference type="PANTHER" id="PTHR21581">
    <property type="entry name" value="D-ALANYL-D-ALANINE CARBOXYPEPTIDASE"/>
    <property type="match status" value="1"/>
</dbReference>
<dbReference type="RefSeq" id="WP_151176509.1">
    <property type="nucleotide sequence ID" value="NZ_CP042906.1"/>
</dbReference>
<keyword evidence="4" id="KW-0133">Cell shape</keyword>
<dbReference type="Proteomes" id="UP000326202">
    <property type="component" value="Chromosome"/>
</dbReference>
<keyword evidence="2" id="KW-0732">Signal</keyword>
<dbReference type="Gene3D" id="3.30.70.1070">
    <property type="entry name" value="Sporulation related repeat"/>
    <property type="match status" value="1"/>
</dbReference>
<evidence type="ECO:0000256" key="1">
    <source>
        <dbReference type="ARBA" id="ARBA00007164"/>
    </source>
</evidence>
<evidence type="ECO:0000256" key="2">
    <source>
        <dbReference type="ARBA" id="ARBA00022729"/>
    </source>
</evidence>
<dbReference type="AlphaFoldDB" id="A0A5J6MIK0"/>
<feature type="domain" description="Peptidase S11 D-alanyl-D-alanine carboxypeptidase A N-terminal" evidence="11">
    <location>
        <begin position="40"/>
        <end position="257"/>
    </location>
</feature>
<feature type="active site" description="Proton acceptor" evidence="7">
    <location>
        <position position="68"/>
    </location>
</feature>
<dbReference type="GO" id="GO:0009252">
    <property type="term" value="P:peptidoglycan biosynthetic process"/>
    <property type="evidence" value="ECO:0007669"/>
    <property type="project" value="UniProtKB-KW"/>
</dbReference>
<evidence type="ECO:0000256" key="10">
    <source>
        <dbReference type="SAM" id="MobiDB-lite"/>
    </source>
</evidence>
<dbReference type="InterPro" id="IPR001967">
    <property type="entry name" value="Peptidase_S11_N"/>
</dbReference>
<keyword evidence="6" id="KW-0961">Cell wall biogenesis/degradation</keyword>
<sequence>MKLDSTVRKAFRAALVGAAALVAVLVSSGIGENRAWAGYADIVIDASSGEVLHARNADVQNYPASLTKMMTLYLLFDSLEKGKLKLDDGLYVSSHAEAQPATKLGLNAGDTIKVEKAILAIIIQSANDAAVVVGEAIGGTEDNFADLMTKKARALGMASTNFENASGLPDTRQHTTARDLAVLARALMTDFPQYYHYFGVTKFVWGGRTIKTHNRLMVAYDGADGLKTGYIRASGFNLVTSAIRNNQRVIGVVLGGKSPSARDQQMAKLLDGGFAEMAMADNGRDRNTVVPGVKPADLGVAIASLNDQTDTNAMVEAANMPENALTLADAASTTGEGDVDTGDNGEGSNAAVPPDGGWGVQVGAFLKYAPAKLAATNAQREYRGLVDAHILVDESKTHTGATMYRSRLIGLTQADAETACKGLRKLGTACLVIKTTTATVADNAQ</sequence>
<dbReference type="KEGG" id="htq:FRZ44_14020"/>
<comment type="similarity">
    <text evidence="1 9">Belongs to the peptidase S11 family.</text>
</comment>
<feature type="active site" evidence="7">
    <location>
        <position position="125"/>
    </location>
</feature>
<evidence type="ECO:0000256" key="7">
    <source>
        <dbReference type="PIRSR" id="PIRSR618044-1"/>
    </source>
</evidence>
<dbReference type="Pfam" id="PF00768">
    <property type="entry name" value="Peptidase_S11"/>
    <property type="match status" value="1"/>
</dbReference>
<dbReference type="GO" id="GO:0009002">
    <property type="term" value="F:serine-type D-Ala-D-Ala carboxypeptidase activity"/>
    <property type="evidence" value="ECO:0007669"/>
    <property type="project" value="InterPro"/>
</dbReference>
<dbReference type="InterPro" id="IPR036680">
    <property type="entry name" value="SPOR-like_sf"/>
</dbReference>
<dbReference type="PANTHER" id="PTHR21581:SF6">
    <property type="entry name" value="TRAFFICKING PROTEIN PARTICLE COMPLEX SUBUNIT 12"/>
    <property type="match status" value="1"/>
</dbReference>
<organism evidence="12 13">
    <name type="scientific">Hypericibacter terrae</name>
    <dbReference type="NCBI Taxonomy" id="2602015"/>
    <lineage>
        <taxon>Bacteria</taxon>
        <taxon>Pseudomonadati</taxon>
        <taxon>Pseudomonadota</taxon>
        <taxon>Alphaproteobacteria</taxon>
        <taxon>Rhodospirillales</taxon>
        <taxon>Dongiaceae</taxon>
        <taxon>Hypericibacter</taxon>
    </lineage>
</organism>
<gene>
    <name evidence="12" type="ORF">FRZ44_14020</name>
</gene>
<evidence type="ECO:0000256" key="9">
    <source>
        <dbReference type="RuleBase" id="RU004016"/>
    </source>
</evidence>
<dbReference type="GO" id="GO:0042834">
    <property type="term" value="F:peptidoglycan binding"/>
    <property type="evidence" value="ECO:0007669"/>
    <property type="project" value="InterPro"/>
</dbReference>
<evidence type="ECO:0000256" key="3">
    <source>
        <dbReference type="ARBA" id="ARBA00022801"/>
    </source>
</evidence>
<dbReference type="GO" id="GO:0008360">
    <property type="term" value="P:regulation of cell shape"/>
    <property type="evidence" value="ECO:0007669"/>
    <property type="project" value="UniProtKB-KW"/>
</dbReference>
<proteinExistence type="inferred from homology"/>
<feature type="binding site" evidence="8">
    <location>
        <position position="227"/>
    </location>
    <ligand>
        <name>substrate</name>
    </ligand>
</feature>
<dbReference type="SUPFAM" id="SSF56601">
    <property type="entry name" value="beta-lactamase/transpeptidase-like"/>
    <property type="match status" value="1"/>
</dbReference>
<accession>A0A5J6MIK0</accession>
<dbReference type="InterPro" id="IPR012338">
    <property type="entry name" value="Beta-lactam/transpept-like"/>
</dbReference>
<feature type="active site" description="Acyl-ester intermediate" evidence="7">
    <location>
        <position position="65"/>
    </location>
</feature>
<reference evidence="12 13" key="1">
    <citation type="submission" date="2019-08" db="EMBL/GenBank/DDBJ databases">
        <title>Hyperibacter terrae gen. nov., sp. nov. and Hyperibacter viscosus sp. nov., two new members in the family Rhodospirillaceae isolated from the rhizosphere of Hypericum perforatum.</title>
        <authorList>
            <person name="Noviana Z."/>
        </authorList>
    </citation>
    <scope>NUCLEOTIDE SEQUENCE [LARGE SCALE GENOMIC DNA]</scope>
    <source>
        <strain evidence="12 13">R5913</strain>
    </source>
</reference>